<organism evidence="3 4">
    <name type="scientific">Elaphomyces granulatus</name>
    <dbReference type="NCBI Taxonomy" id="519963"/>
    <lineage>
        <taxon>Eukaryota</taxon>
        <taxon>Fungi</taxon>
        <taxon>Dikarya</taxon>
        <taxon>Ascomycota</taxon>
        <taxon>Pezizomycotina</taxon>
        <taxon>Eurotiomycetes</taxon>
        <taxon>Eurotiomycetidae</taxon>
        <taxon>Eurotiales</taxon>
        <taxon>Elaphomycetaceae</taxon>
        <taxon>Elaphomyces</taxon>
    </lineage>
</organism>
<dbReference type="InterPro" id="IPR011333">
    <property type="entry name" value="SKP1/BTB/POZ_sf"/>
</dbReference>
<dbReference type="Pfam" id="PF00651">
    <property type="entry name" value="BTB"/>
    <property type="match status" value="1"/>
</dbReference>
<evidence type="ECO:0000259" key="2">
    <source>
        <dbReference type="Pfam" id="PF00651"/>
    </source>
</evidence>
<reference evidence="3 4" key="1">
    <citation type="journal article" date="2015" name="Environ. Microbiol.">
        <title>Metagenome sequence of Elaphomyces granulatus from sporocarp tissue reveals Ascomycota ectomycorrhizal fingerprints of genome expansion and a Proteobacteria-rich microbiome.</title>
        <authorList>
            <person name="Quandt C.A."/>
            <person name="Kohler A."/>
            <person name="Hesse C.N."/>
            <person name="Sharpton T.J."/>
            <person name="Martin F."/>
            <person name="Spatafora J.W."/>
        </authorList>
    </citation>
    <scope>NUCLEOTIDE SEQUENCE [LARGE SCALE GENOMIC DNA]</scope>
    <source>
        <strain evidence="3 4">OSC145934</strain>
    </source>
</reference>
<evidence type="ECO:0000256" key="1">
    <source>
        <dbReference type="SAM" id="MobiDB-lite"/>
    </source>
</evidence>
<dbReference type="CDD" id="cd18186">
    <property type="entry name" value="BTB_POZ_ZBTB_KLHL-like"/>
    <property type="match status" value="1"/>
</dbReference>
<protein>
    <recommendedName>
        <fullName evidence="2">BTB domain-containing protein</fullName>
    </recommendedName>
</protein>
<proteinExistence type="predicted"/>
<feature type="non-terminal residue" evidence="3">
    <location>
        <position position="1"/>
    </location>
</feature>
<dbReference type="EMBL" id="NPHW01007238">
    <property type="protein sequence ID" value="OXV05291.1"/>
    <property type="molecule type" value="Genomic_DNA"/>
</dbReference>
<dbReference type="OrthoDB" id="5326346at2759"/>
<comment type="caution">
    <text evidence="3">The sequence shown here is derived from an EMBL/GenBank/DDBJ whole genome shotgun (WGS) entry which is preliminary data.</text>
</comment>
<dbReference type="Gene3D" id="3.30.710.10">
    <property type="entry name" value="Potassium Channel Kv1.1, Chain A"/>
    <property type="match status" value="1"/>
</dbReference>
<accession>A0A232LMB9</accession>
<feature type="compositionally biased region" description="Low complexity" evidence="1">
    <location>
        <begin position="74"/>
        <end position="85"/>
    </location>
</feature>
<dbReference type="Proteomes" id="UP000243515">
    <property type="component" value="Unassembled WGS sequence"/>
</dbReference>
<feature type="domain" description="BTB" evidence="2">
    <location>
        <begin position="94"/>
        <end position="186"/>
    </location>
</feature>
<dbReference type="AlphaFoldDB" id="A0A232LMB9"/>
<feature type="compositionally biased region" description="Acidic residues" evidence="1">
    <location>
        <begin position="32"/>
        <end position="46"/>
    </location>
</feature>
<dbReference type="InterPro" id="IPR000210">
    <property type="entry name" value="BTB/POZ_dom"/>
</dbReference>
<evidence type="ECO:0000313" key="3">
    <source>
        <dbReference type="EMBL" id="OXV05291.1"/>
    </source>
</evidence>
<gene>
    <name evidence="3" type="ORF">Egran_06941</name>
</gene>
<sequence length="258" mass="28686">RATSSAKFAGLLSFKAVAQYGLVPPTYHEYVPTDDELDDGPAEPVDEGPAPPFIELASADEPIPSENAPEPADKSTSSADSSTEEAGCAEPPGVEMRVSSRHLMLASPYFKRMLSGGWQESKTLQLQGCLRIKEKDWDAGALQILMDVIHGRTRKVPKVISLETLARIAILADYYECLEVVEMFSSMWMESLKSTIPETFSRDAMLWICISWTFRHSEIFQKATQIAINHSTGPVQTMSLPIPERIIRESIDRPVDKR</sequence>
<evidence type="ECO:0000313" key="4">
    <source>
        <dbReference type="Proteomes" id="UP000243515"/>
    </source>
</evidence>
<name>A0A232LMB9_9EURO</name>
<feature type="region of interest" description="Disordered" evidence="1">
    <location>
        <begin position="27"/>
        <end position="93"/>
    </location>
</feature>
<dbReference type="SUPFAM" id="SSF54695">
    <property type="entry name" value="POZ domain"/>
    <property type="match status" value="1"/>
</dbReference>
<keyword evidence="4" id="KW-1185">Reference proteome</keyword>